<feature type="domain" description="Cytochrome c" evidence="5">
    <location>
        <begin position="38"/>
        <end position="143"/>
    </location>
</feature>
<keyword evidence="1 4" id="KW-0349">Heme</keyword>
<dbReference type="InterPro" id="IPR009056">
    <property type="entry name" value="Cyt_c-like_dom"/>
</dbReference>
<evidence type="ECO:0000313" key="6">
    <source>
        <dbReference type="EMBL" id="TDQ67489.1"/>
    </source>
</evidence>
<evidence type="ECO:0000313" key="7">
    <source>
        <dbReference type="Proteomes" id="UP000295391"/>
    </source>
</evidence>
<dbReference type="PANTHER" id="PTHR35008">
    <property type="entry name" value="BLL4482 PROTEIN-RELATED"/>
    <property type="match status" value="1"/>
</dbReference>
<dbReference type="EMBL" id="SNYR01000001">
    <property type="protein sequence ID" value="TDQ67489.1"/>
    <property type="molecule type" value="Genomic_DNA"/>
</dbReference>
<dbReference type="AlphaFoldDB" id="A0A4R6VTU5"/>
<evidence type="ECO:0000256" key="1">
    <source>
        <dbReference type="ARBA" id="ARBA00022617"/>
    </source>
</evidence>
<gene>
    <name evidence="6" type="ORF">ATL17_1504</name>
</gene>
<evidence type="ECO:0000256" key="4">
    <source>
        <dbReference type="PROSITE-ProRule" id="PRU00433"/>
    </source>
</evidence>
<keyword evidence="3 4" id="KW-0408">Iron</keyword>
<dbReference type="Gene3D" id="1.10.760.10">
    <property type="entry name" value="Cytochrome c-like domain"/>
    <property type="match status" value="1"/>
</dbReference>
<proteinExistence type="predicted"/>
<accession>A0A4R6VTU5</accession>
<organism evidence="6 7">
    <name type="scientific">Maritalea mobilis</name>
    <dbReference type="NCBI Taxonomy" id="483324"/>
    <lineage>
        <taxon>Bacteria</taxon>
        <taxon>Pseudomonadati</taxon>
        <taxon>Pseudomonadota</taxon>
        <taxon>Alphaproteobacteria</taxon>
        <taxon>Hyphomicrobiales</taxon>
        <taxon>Devosiaceae</taxon>
        <taxon>Maritalea</taxon>
    </lineage>
</organism>
<dbReference type="GO" id="GO:0020037">
    <property type="term" value="F:heme binding"/>
    <property type="evidence" value="ECO:0007669"/>
    <property type="project" value="InterPro"/>
</dbReference>
<dbReference type="SUPFAM" id="SSF46626">
    <property type="entry name" value="Cytochrome c"/>
    <property type="match status" value="2"/>
</dbReference>
<dbReference type="GO" id="GO:0009055">
    <property type="term" value="F:electron transfer activity"/>
    <property type="evidence" value="ECO:0007669"/>
    <property type="project" value="InterPro"/>
</dbReference>
<reference evidence="6 7" key="1">
    <citation type="submission" date="2019-03" db="EMBL/GenBank/DDBJ databases">
        <title>Genomic Encyclopedia of Type Strains, Phase III (KMG-III): the genomes of soil and plant-associated and newly described type strains.</title>
        <authorList>
            <person name="Whitman W."/>
        </authorList>
    </citation>
    <scope>NUCLEOTIDE SEQUENCE [LARGE SCALE GENOMIC DNA]</scope>
    <source>
        <strain evidence="6 7">CGMCC 1.7002</strain>
    </source>
</reference>
<evidence type="ECO:0000259" key="5">
    <source>
        <dbReference type="PROSITE" id="PS51007"/>
    </source>
</evidence>
<feature type="domain" description="Cytochrome c" evidence="5">
    <location>
        <begin position="185"/>
        <end position="295"/>
    </location>
</feature>
<evidence type="ECO:0000256" key="3">
    <source>
        <dbReference type="ARBA" id="ARBA00023004"/>
    </source>
</evidence>
<keyword evidence="2 4" id="KW-0479">Metal-binding</keyword>
<dbReference type="InterPro" id="IPR036909">
    <property type="entry name" value="Cyt_c-like_dom_sf"/>
</dbReference>
<dbReference type="OrthoDB" id="9811281at2"/>
<dbReference type="PANTHER" id="PTHR35008:SF8">
    <property type="entry name" value="ALCOHOL DEHYDROGENASE CYTOCHROME C SUBUNIT"/>
    <property type="match status" value="1"/>
</dbReference>
<keyword evidence="7" id="KW-1185">Reference proteome</keyword>
<dbReference type="InterPro" id="IPR051459">
    <property type="entry name" value="Cytochrome_c-type_DH"/>
</dbReference>
<name>A0A4R6VTU5_9HYPH</name>
<dbReference type="RefSeq" id="WP_133572100.1">
    <property type="nucleotide sequence ID" value="NZ_SNYR01000001.1"/>
</dbReference>
<dbReference type="GO" id="GO:0046872">
    <property type="term" value="F:metal ion binding"/>
    <property type="evidence" value="ECO:0007669"/>
    <property type="project" value="UniProtKB-KW"/>
</dbReference>
<comment type="caution">
    <text evidence="6">The sequence shown here is derived from an EMBL/GenBank/DDBJ whole genome shotgun (WGS) entry which is preliminary data.</text>
</comment>
<dbReference type="Proteomes" id="UP000295391">
    <property type="component" value="Unassembled WGS sequence"/>
</dbReference>
<evidence type="ECO:0000256" key="2">
    <source>
        <dbReference type="ARBA" id="ARBA00022723"/>
    </source>
</evidence>
<sequence>MRRIFKIVLALGVLIGLGAAVYFFKPVNGPERDLSLEADATRGNYVMRIGGCVACHTDLKNEGAFLAGGAALETPFGAFVPPNITSDKDAGIGAWTLEEFSRAMSVGEGPGSTHYYPAFPFDNYTLMSDQDIVDLYAALMATDAVAEKAPEHNVGFPFNIRLAMLGWKNMFFTPRRFEPNPEKSEQWNRGAYLAKGPAHCGACHTPRNLLGAADASQHFKGSRGGTGGSFVPAIDPASLKAADWDEASLKDALTGGFTPDFDTLGGSMGEVINESLMHWTDEDLTALTTYLLEGE</sequence>
<dbReference type="PROSITE" id="PS51007">
    <property type="entry name" value="CYTC"/>
    <property type="match status" value="2"/>
</dbReference>
<protein>
    <submittedName>
        <fullName evidence="6">Mono/diheme cytochrome c family protein</fullName>
    </submittedName>
</protein>